<evidence type="ECO:0000256" key="1">
    <source>
        <dbReference type="SAM" id="Phobius"/>
    </source>
</evidence>
<dbReference type="PANTHER" id="PTHR37810">
    <property type="entry name" value="IMMUNITY PROTEIN SDPI"/>
    <property type="match status" value="1"/>
</dbReference>
<keyword evidence="1" id="KW-0472">Membrane</keyword>
<evidence type="ECO:0000259" key="3">
    <source>
        <dbReference type="Pfam" id="PF19124"/>
    </source>
</evidence>
<feature type="transmembrane region" description="Helical" evidence="1">
    <location>
        <begin position="80"/>
        <end position="98"/>
    </location>
</feature>
<dbReference type="Pfam" id="PF07853">
    <property type="entry name" value="DUF1648"/>
    <property type="match status" value="1"/>
</dbReference>
<organism evidence="4 5">
    <name type="scientific">Bifidobacterium santillanense</name>
    <dbReference type="NCBI Taxonomy" id="2809028"/>
    <lineage>
        <taxon>Bacteria</taxon>
        <taxon>Bacillati</taxon>
        <taxon>Actinomycetota</taxon>
        <taxon>Actinomycetes</taxon>
        <taxon>Bifidobacteriales</taxon>
        <taxon>Bifidobacteriaceae</taxon>
        <taxon>Bifidobacterium</taxon>
    </lineage>
</organism>
<feature type="transmembrane region" description="Helical" evidence="1">
    <location>
        <begin position="54"/>
        <end position="74"/>
    </location>
</feature>
<proteinExistence type="predicted"/>
<dbReference type="PANTHER" id="PTHR37810:SF9">
    <property type="entry name" value="MEMBRANE PROTEIN"/>
    <property type="match status" value="1"/>
</dbReference>
<feature type="transmembrane region" description="Helical" evidence="1">
    <location>
        <begin position="229"/>
        <end position="253"/>
    </location>
</feature>
<keyword evidence="5" id="KW-1185">Reference proteome</keyword>
<keyword evidence="1" id="KW-1133">Transmembrane helix</keyword>
<protein>
    <submittedName>
        <fullName evidence="4">DUF1648 domain-containing protein</fullName>
    </submittedName>
</protein>
<evidence type="ECO:0000313" key="4">
    <source>
        <dbReference type="EMBL" id="MBT1172940.1"/>
    </source>
</evidence>
<dbReference type="Proteomes" id="UP000773064">
    <property type="component" value="Unassembled WGS sequence"/>
</dbReference>
<dbReference type="RefSeq" id="WP_214358208.1">
    <property type="nucleotide sequence ID" value="NZ_JAFEJS010000005.1"/>
</dbReference>
<feature type="transmembrane region" description="Helical" evidence="1">
    <location>
        <begin position="185"/>
        <end position="208"/>
    </location>
</feature>
<dbReference type="EMBL" id="JAFEJS010000005">
    <property type="protein sequence ID" value="MBT1172940.1"/>
    <property type="molecule type" value="Genomic_DNA"/>
</dbReference>
<feature type="domain" description="DUF5808" evidence="3">
    <location>
        <begin position="333"/>
        <end position="358"/>
    </location>
</feature>
<dbReference type="InterPro" id="IPR043831">
    <property type="entry name" value="DUF5808"/>
</dbReference>
<feature type="domain" description="DUF1648" evidence="2">
    <location>
        <begin position="147"/>
        <end position="192"/>
    </location>
</feature>
<dbReference type="InterPro" id="IPR012867">
    <property type="entry name" value="DUF1648"/>
</dbReference>
<name>A0ABS5UPX5_9BIFI</name>
<feature type="transmembrane region" description="Helical" evidence="1">
    <location>
        <begin position="6"/>
        <end position="26"/>
    </location>
</feature>
<evidence type="ECO:0000313" key="5">
    <source>
        <dbReference type="Proteomes" id="UP000773064"/>
    </source>
</evidence>
<keyword evidence="1" id="KW-0812">Transmembrane</keyword>
<gene>
    <name evidence="4" type="ORF">JS528_06135</name>
</gene>
<comment type="caution">
    <text evidence="4">The sequence shown here is derived from an EMBL/GenBank/DDBJ whole genome shotgun (WGS) entry which is preliminary data.</text>
</comment>
<dbReference type="Pfam" id="PF19124">
    <property type="entry name" value="DUF5808"/>
    <property type="match status" value="1"/>
</dbReference>
<sequence>MTIWTMVMWVLLPVLVTVSVAVAPWVTDRREVFGVTVPPSAFADERILGLRRNYAASVGCLGGMFVLASLGVWRGFGLTAALWVVSLASVLITVIGFVRLQRCRREVLAIKAERGWRADAGSRCIAVIDGSLPKPLSPWWDLVYVAIIAATVAVGYLGYDGMPQRVPMHTDMAGVVDGWADKSPLVIWFAPAYELVLAIVMTIAHIAILNAKRPIDPRRPMDSAWGYAVMMRAWSVYTLIVGVVVTLGIGMAVQLGVLGLVPLGAVGLIGMLVAVLALVGCLVVALFYGQNGSRLVERDGSAAGEMDGSDADDDAMSYDDDRYWCWGVLYVNRDDPAVWVPKRFGVGWTVNLARPSVWVGIVALIVLSVAGITLPLM</sequence>
<feature type="transmembrane region" description="Helical" evidence="1">
    <location>
        <begin position="265"/>
        <end position="288"/>
    </location>
</feature>
<reference evidence="4 5" key="1">
    <citation type="journal article" date="2021" name="Environ. Microbiol.">
        <title>Genetic insights into the dark matter of the mammalian gut microbiota through targeted genome reconstruction.</title>
        <authorList>
            <person name="Lugli G.A."/>
            <person name="Alessandri G."/>
            <person name="Milani C."/>
            <person name="Viappiani A."/>
            <person name="Fontana F."/>
            <person name="Tarracchini C."/>
            <person name="Mancabelli L."/>
            <person name="Argentini C."/>
            <person name="Ruiz L."/>
            <person name="Margolles A."/>
            <person name="van Sinderen D."/>
            <person name="Turroni F."/>
            <person name="Ventura M."/>
        </authorList>
    </citation>
    <scope>NUCLEOTIDE SEQUENCE [LARGE SCALE GENOMIC DNA]</scope>
    <source>
        <strain evidence="4 5">MA2</strain>
    </source>
</reference>
<evidence type="ECO:0000259" key="2">
    <source>
        <dbReference type="Pfam" id="PF07853"/>
    </source>
</evidence>
<feature type="transmembrane region" description="Helical" evidence="1">
    <location>
        <begin position="142"/>
        <end position="159"/>
    </location>
</feature>
<feature type="transmembrane region" description="Helical" evidence="1">
    <location>
        <begin position="357"/>
        <end position="376"/>
    </location>
</feature>
<accession>A0ABS5UPX5</accession>